<dbReference type="PANTHER" id="PTHR33744">
    <property type="entry name" value="CARBOHYDRATE DIACID REGULATOR"/>
    <property type="match status" value="1"/>
</dbReference>
<dbReference type="InterPro" id="IPR042070">
    <property type="entry name" value="PucR_C-HTH_sf"/>
</dbReference>
<accession>A0ABS6K3E0</accession>
<gene>
    <name evidence="2" type="ORF">KTH90_03235</name>
</gene>
<protein>
    <recommendedName>
        <fullName evidence="1">CdaR GGDEF-like domain-containing protein</fullName>
    </recommendedName>
</protein>
<dbReference type="EMBL" id="JAHQCX010000002">
    <property type="protein sequence ID" value="MBU9725024.1"/>
    <property type="molecule type" value="Genomic_DNA"/>
</dbReference>
<keyword evidence="3" id="KW-1185">Reference proteome</keyword>
<comment type="caution">
    <text evidence="2">The sequence shown here is derived from an EMBL/GenBank/DDBJ whole genome shotgun (WGS) entry which is preliminary data.</text>
</comment>
<sequence>MESSDHTDIGRLTDLVKILINTQCSGLIMESGQTLHSYSADLADLCKAADFPLFTVPHGTPYQLLAAYFNRSALHIDDNNMNLDRLFQSLLEHPASVREQINLLNTNGFPIDASYRAVLIYPLIKPELLQNHLHLLSIRHCLFPYRDHYVLILSDVPRPTLHTILTSYYQSLENDGCPLPTIGIGESAPSLKKLHFSYTNALHARKVAQIRKSAYIYFQDLGFFRLLLTNPDEGLLTEIYQGTFKPLLTYDNNRQTNLMSTLKIYLEKENNLLETAQELHLTAENLGSRLAIIRDKLDTTLSAPEECFHLRMTFYIGELLGL</sequence>
<proteinExistence type="predicted"/>
<evidence type="ECO:0000313" key="2">
    <source>
        <dbReference type="EMBL" id="MBU9725024.1"/>
    </source>
</evidence>
<dbReference type="Proteomes" id="UP001314681">
    <property type="component" value="Unassembled WGS sequence"/>
</dbReference>
<evidence type="ECO:0000313" key="3">
    <source>
        <dbReference type="Proteomes" id="UP001314681"/>
    </source>
</evidence>
<dbReference type="InterPro" id="IPR041522">
    <property type="entry name" value="CdaR_GGDEF"/>
</dbReference>
<feature type="domain" description="CdaR GGDEF-like" evidence="1">
    <location>
        <begin position="104"/>
        <end position="207"/>
    </location>
</feature>
<organism evidence="2 3">
    <name type="scientific">Diplocloster modestus</name>
    <dbReference type="NCBI Taxonomy" id="2850322"/>
    <lineage>
        <taxon>Bacteria</taxon>
        <taxon>Bacillati</taxon>
        <taxon>Bacillota</taxon>
        <taxon>Clostridia</taxon>
        <taxon>Lachnospirales</taxon>
        <taxon>Lachnospiraceae</taxon>
        <taxon>Diplocloster</taxon>
    </lineage>
</organism>
<name>A0ABS6K3E0_9FIRM</name>
<evidence type="ECO:0000259" key="1">
    <source>
        <dbReference type="Pfam" id="PF17853"/>
    </source>
</evidence>
<reference evidence="2 3" key="1">
    <citation type="submission" date="2021-06" db="EMBL/GenBank/DDBJ databases">
        <title>Description of novel taxa of the family Lachnospiraceae.</title>
        <authorList>
            <person name="Chaplin A.V."/>
            <person name="Sokolova S.R."/>
            <person name="Pikina A.P."/>
            <person name="Korzhanova M."/>
            <person name="Belova V."/>
            <person name="Korostin D."/>
            <person name="Efimov B.A."/>
        </authorList>
    </citation>
    <scope>NUCLEOTIDE SEQUENCE [LARGE SCALE GENOMIC DNA]</scope>
    <source>
        <strain evidence="2 3">ASD4241</strain>
    </source>
</reference>
<dbReference type="PANTHER" id="PTHR33744:SF7">
    <property type="entry name" value="PUCR FAMILY TRANSCRIPTIONAL REGULATOR"/>
    <property type="match status" value="1"/>
</dbReference>
<dbReference type="Pfam" id="PF17853">
    <property type="entry name" value="GGDEF_2"/>
    <property type="match status" value="1"/>
</dbReference>
<dbReference type="InterPro" id="IPR051448">
    <property type="entry name" value="CdaR-like_regulators"/>
</dbReference>
<dbReference type="Gene3D" id="1.10.10.2840">
    <property type="entry name" value="PucR C-terminal helix-turn-helix domain"/>
    <property type="match status" value="1"/>
</dbReference>
<dbReference type="RefSeq" id="WP_158349673.1">
    <property type="nucleotide sequence ID" value="NZ_JAHQCX010000002.1"/>
</dbReference>